<feature type="transmembrane region" description="Helical" evidence="7">
    <location>
        <begin position="6"/>
        <end position="22"/>
    </location>
</feature>
<dbReference type="Proteomes" id="UP000249061">
    <property type="component" value="Unassembled WGS sequence"/>
</dbReference>
<evidence type="ECO:0000256" key="2">
    <source>
        <dbReference type="ARBA" id="ARBA00011006"/>
    </source>
</evidence>
<feature type="transmembrane region" description="Helical" evidence="7">
    <location>
        <begin position="58"/>
        <end position="80"/>
    </location>
</feature>
<gene>
    <name evidence="8" type="ORF">DI536_06880</name>
</gene>
<comment type="similarity">
    <text evidence="2">Belongs to the UPF0410 family.</text>
</comment>
<dbReference type="GO" id="GO:0005886">
    <property type="term" value="C:plasma membrane"/>
    <property type="evidence" value="ECO:0007669"/>
    <property type="project" value="UniProtKB-SubCell"/>
</dbReference>
<evidence type="ECO:0000313" key="9">
    <source>
        <dbReference type="Proteomes" id="UP000249061"/>
    </source>
</evidence>
<accession>A0A2W5V3T4</accession>
<sequence length="84" mass="8693">MGICTWLFLGGISGWLASIFAGTNARQGIIGNIIVGIIGAMIGGAVFTYFGGHDVTGFNLYSVMVATVGGVILLAIKNLLFGKR</sequence>
<organism evidence="8 9">
    <name type="scientific">Archangium gephyra</name>
    <dbReference type="NCBI Taxonomy" id="48"/>
    <lineage>
        <taxon>Bacteria</taxon>
        <taxon>Pseudomonadati</taxon>
        <taxon>Myxococcota</taxon>
        <taxon>Myxococcia</taxon>
        <taxon>Myxococcales</taxon>
        <taxon>Cystobacterineae</taxon>
        <taxon>Archangiaceae</taxon>
        <taxon>Archangium</taxon>
    </lineage>
</organism>
<dbReference type="InterPro" id="IPR007341">
    <property type="entry name" value="Transgly_assoc"/>
</dbReference>
<evidence type="ECO:0000256" key="3">
    <source>
        <dbReference type="ARBA" id="ARBA00022475"/>
    </source>
</evidence>
<evidence type="ECO:0000256" key="4">
    <source>
        <dbReference type="ARBA" id="ARBA00022692"/>
    </source>
</evidence>
<evidence type="ECO:0000256" key="1">
    <source>
        <dbReference type="ARBA" id="ARBA00004651"/>
    </source>
</evidence>
<keyword evidence="6 7" id="KW-0472">Membrane</keyword>
<comment type="caution">
    <text evidence="8">The sequence shown here is derived from an EMBL/GenBank/DDBJ whole genome shotgun (WGS) entry which is preliminary data.</text>
</comment>
<evidence type="ECO:0000256" key="6">
    <source>
        <dbReference type="ARBA" id="ARBA00023136"/>
    </source>
</evidence>
<evidence type="ECO:0000256" key="7">
    <source>
        <dbReference type="SAM" id="Phobius"/>
    </source>
</evidence>
<dbReference type="PANTHER" id="PTHR33884:SF3">
    <property type="entry name" value="UPF0410 PROTEIN YMGE"/>
    <property type="match status" value="1"/>
</dbReference>
<keyword evidence="3" id="KW-1003">Cell membrane</keyword>
<name>A0A2W5V3T4_9BACT</name>
<evidence type="ECO:0000313" key="8">
    <source>
        <dbReference type="EMBL" id="PZR16018.1"/>
    </source>
</evidence>
<proteinExistence type="inferred from homology"/>
<feature type="transmembrane region" description="Helical" evidence="7">
    <location>
        <begin position="29"/>
        <end position="52"/>
    </location>
</feature>
<evidence type="ECO:0000256" key="5">
    <source>
        <dbReference type="ARBA" id="ARBA00022989"/>
    </source>
</evidence>
<reference evidence="8 9" key="1">
    <citation type="submission" date="2017-08" db="EMBL/GenBank/DDBJ databases">
        <title>Infants hospitalized years apart are colonized by the same room-sourced microbial strains.</title>
        <authorList>
            <person name="Brooks B."/>
            <person name="Olm M.R."/>
            <person name="Firek B.A."/>
            <person name="Baker R."/>
            <person name="Thomas B.C."/>
            <person name="Morowitz M.J."/>
            <person name="Banfield J.F."/>
        </authorList>
    </citation>
    <scope>NUCLEOTIDE SEQUENCE [LARGE SCALE GENOMIC DNA]</scope>
    <source>
        <strain evidence="8">S2_003_000_R2_14</strain>
    </source>
</reference>
<dbReference type="EMBL" id="QFQP01000004">
    <property type="protein sequence ID" value="PZR16018.1"/>
    <property type="molecule type" value="Genomic_DNA"/>
</dbReference>
<keyword evidence="5 7" id="KW-1133">Transmembrane helix</keyword>
<keyword evidence="4 7" id="KW-0812">Transmembrane</keyword>
<protein>
    <submittedName>
        <fullName evidence="8">GlsB/YeaQ/YmgE family stress response membrane protein</fullName>
    </submittedName>
</protein>
<comment type="subcellular location">
    <subcellularLocation>
        <location evidence="1">Cell membrane</location>
        <topology evidence="1">Multi-pass membrane protein</topology>
    </subcellularLocation>
</comment>
<dbReference type="PANTHER" id="PTHR33884">
    <property type="entry name" value="UPF0410 PROTEIN YMGE"/>
    <property type="match status" value="1"/>
</dbReference>
<dbReference type="Pfam" id="PF04226">
    <property type="entry name" value="Transgly_assoc"/>
    <property type="match status" value="1"/>
</dbReference>
<dbReference type="AlphaFoldDB" id="A0A2W5V3T4"/>